<dbReference type="PROSITE" id="PS51918">
    <property type="entry name" value="RADICAL_SAM"/>
    <property type="match status" value="1"/>
</dbReference>
<dbReference type="OrthoDB" id="9792276at2"/>
<dbReference type="InterPro" id="IPR058240">
    <property type="entry name" value="rSAM_sf"/>
</dbReference>
<evidence type="ECO:0000256" key="4">
    <source>
        <dbReference type="ARBA" id="ARBA00022723"/>
    </source>
</evidence>
<keyword evidence="9" id="KW-1185">Reference proteome</keyword>
<evidence type="ECO:0000256" key="3">
    <source>
        <dbReference type="ARBA" id="ARBA00022691"/>
    </source>
</evidence>
<dbReference type="InterPro" id="IPR050377">
    <property type="entry name" value="Radical_SAM_PqqE_MftC-like"/>
</dbReference>
<dbReference type="SFLD" id="SFLDS00029">
    <property type="entry name" value="Radical_SAM"/>
    <property type="match status" value="1"/>
</dbReference>
<evidence type="ECO:0000256" key="6">
    <source>
        <dbReference type="ARBA" id="ARBA00023014"/>
    </source>
</evidence>
<dbReference type="CDD" id="cd21109">
    <property type="entry name" value="SPASM"/>
    <property type="match status" value="1"/>
</dbReference>
<dbReference type="InterPro" id="IPR013785">
    <property type="entry name" value="Aldolase_TIM"/>
</dbReference>
<proteinExistence type="predicted"/>
<keyword evidence="3" id="KW-0949">S-adenosyl-L-methionine</keyword>
<keyword evidence="4" id="KW-0479">Metal-binding</keyword>
<dbReference type="EMBL" id="LVJN01000019">
    <property type="protein sequence ID" value="OSM04205.1"/>
    <property type="molecule type" value="Genomic_DNA"/>
</dbReference>
<dbReference type="SFLD" id="SFLDG01067">
    <property type="entry name" value="SPASM/twitch_domain_containing"/>
    <property type="match status" value="1"/>
</dbReference>
<dbReference type="InterPro" id="IPR034391">
    <property type="entry name" value="AdoMet-like_SPASM_containing"/>
</dbReference>
<dbReference type="SFLD" id="SFLDG01387">
    <property type="entry name" value="BtrN-like_SPASM_domain_contain"/>
    <property type="match status" value="1"/>
</dbReference>
<dbReference type="RefSeq" id="WP_085442310.1">
    <property type="nucleotide sequence ID" value="NZ_LVJN01000019.1"/>
</dbReference>
<evidence type="ECO:0000256" key="1">
    <source>
        <dbReference type="ARBA" id="ARBA00001966"/>
    </source>
</evidence>
<organism evidence="8 9">
    <name type="scientific">Magnetofaba australis IT-1</name>
    <dbReference type="NCBI Taxonomy" id="1434232"/>
    <lineage>
        <taxon>Bacteria</taxon>
        <taxon>Pseudomonadati</taxon>
        <taxon>Pseudomonadota</taxon>
        <taxon>Magnetococcia</taxon>
        <taxon>Magnetococcales</taxon>
        <taxon>Magnetococcaceae</taxon>
        <taxon>Magnetofaba</taxon>
    </lineage>
</organism>
<gene>
    <name evidence="8" type="ORF">MAIT1_04063</name>
</gene>
<accession>A0A1Y2K4B8</accession>
<sequence>MSVMQKIKIGGGKLADHPERVQTWLAGGNPGPLAIEVAIVHGCNHNCAHCGPQQFDPYDPKKTFMDRDVFLKFLEDFRAEGGAEVYFAGSGEPTLHPDFPEFVQRGHELGLAMTLSSNGLPLVPKRAEKILPYLTWARFSINGGNAPAHARVHQVPERDFHKLVENLTFMDQLRRAQDLPFQLAMQMVTYDLNWDSLPDMTDLFQRVGGDRLIIRNKINKDGQLNAAPAELFPLLEAADRIPGVEIRWPSFPRPGESLEAPPADWRTCHGVRFRTNMDFQGNLHACFRHWYKASDFGNIYQQSFTDIWRSERKRALFDEIASGADIPLCAKWCQVSFDNRELDRILAQQESHS</sequence>
<dbReference type="SUPFAM" id="SSF102114">
    <property type="entry name" value="Radical SAM enzymes"/>
    <property type="match status" value="1"/>
</dbReference>
<keyword evidence="2" id="KW-0004">4Fe-4S</keyword>
<reference evidence="8 9" key="1">
    <citation type="journal article" date="2016" name="BMC Genomics">
        <title>Combined genomic and structural analyses of a cultured magnetotactic bacterium reveals its niche adaptation to a dynamic environment.</title>
        <authorList>
            <person name="Araujo A.C."/>
            <person name="Morillo V."/>
            <person name="Cypriano J."/>
            <person name="Teixeira L.C."/>
            <person name="Leao P."/>
            <person name="Lyra S."/>
            <person name="Almeida L.G."/>
            <person name="Bazylinski D.A."/>
            <person name="Vasconcellos A.T."/>
            <person name="Abreu F."/>
            <person name="Lins U."/>
        </authorList>
    </citation>
    <scope>NUCLEOTIDE SEQUENCE [LARGE SCALE GENOMIC DNA]</scope>
    <source>
        <strain evidence="8 9">IT-1</strain>
    </source>
</reference>
<dbReference type="PANTHER" id="PTHR11228">
    <property type="entry name" value="RADICAL SAM DOMAIN PROTEIN"/>
    <property type="match status" value="1"/>
</dbReference>
<keyword evidence="6" id="KW-0411">Iron-sulfur</keyword>
<dbReference type="Pfam" id="PF04055">
    <property type="entry name" value="Radical_SAM"/>
    <property type="match status" value="1"/>
</dbReference>
<comment type="caution">
    <text evidence="8">The sequence shown here is derived from an EMBL/GenBank/DDBJ whole genome shotgun (WGS) entry which is preliminary data.</text>
</comment>
<evidence type="ECO:0000256" key="2">
    <source>
        <dbReference type="ARBA" id="ARBA00022485"/>
    </source>
</evidence>
<dbReference type="STRING" id="1434232.MAIT1_04063"/>
<keyword evidence="5" id="KW-0408">Iron</keyword>
<dbReference type="AlphaFoldDB" id="A0A1Y2K4B8"/>
<evidence type="ECO:0000259" key="7">
    <source>
        <dbReference type="PROSITE" id="PS51918"/>
    </source>
</evidence>
<evidence type="ECO:0000313" key="9">
    <source>
        <dbReference type="Proteomes" id="UP000194003"/>
    </source>
</evidence>
<protein>
    <submittedName>
        <fullName evidence="8">Putative radical SAM protein</fullName>
    </submittedName>
</protein>
<name>A0A1Y2K4B8_9PROT</name>
<feature type="domain" description="Radical SAM core" evidence="7">
    <location>
        <begin position="29"/>
        <end position="252"/>
    </location>
</feature>
<dbReference type="InterPro" id="IPR023885">
    <property type="entry name" value="4Fe4S-binding_SPASM_dom"/>
</dbReference>
<dbReference type="Proteomes" id="UP000194003">
    <property type="component" value="Unassembled WGS sequence"/>
</dbReference>
<dbReference type="InterPro" id="IPR007197">
    <property type="entry name" value="rSAM"/>
</dbReference>
<comment type="cofactor">
    <cofactor evidence="1">
        <name>[4Fe-4S] cluster</name>
        <dbReference type="ChEBI" id="CHEBI:49883"/>
    </cofactor>
</comment>
<dbReference type="GO" id="GO:0046872">
    <property type="term" value="F:metal ion binding"/>
    <property type="evidence" value="ECO:0007669"/>
    <property type="project" value="UniProtKB-KW"/>
</dbReference>
<dbReference type="Gene3D" id="3.20.20.70">
    <property type="entry name" value="Aldolase class I"/>
    <property type="match status" value="1"/>
</dbReference>
<dbReference type="Pfam" id="PF13186">
    <property type="entry name" value="SPASM"/>
    <property type="match status" value="1"/>
</dbReference>
<dbReference type="GO" id="GO:0051536">
    <property type="term" value="F:iron-sulfur cluster binding"/>
    <property type="evidence" value="ECO:0007669"/>
    <property type="project" value="UniProtKB-KW"/>
</dbReference>
<dbReference type="GO" id="GO:0003824">
    <property type="term" value="F:catalytic activity"/>
    <property type="evidence" value="ECO:0007669"/>
    <property type="project" value="InterPro"/>
</dbReference>
<dbReference type="PANTHER" id="PTHR11228:SF7">
    <property type="entry name" value="PQQA PEPTIDE CYCLASE"/>
    <property type="match status" value="1"/>
</dbReference>
<evidence type="ECO:0000313" key="8">
    <source>
        <dbReference type="EMBL" id="OSM04205.1"/>
    </source>
</evidence>
<dbReference type="CDD" id="cd01335">
    <property type="entry name" value="Radical_SAM"/>
    <property type="match status" value="1"/>
</dbReference>
<evidence type="ECO:0000256" key="5">
    <source>
        <dbReference type="ARBA" id="ARBA00023004"/>
    </source>
</evidence>